<dbReference type="GO" id="GO:0004620">
    <property type="term" value="F:phospholipase activity"/>
    <property type="evidence" value="ECO:0007669"/>
    <property type="project" value="InterPro"/>
</dbReference>
<dbReference type="GO" id="GO:0006644">
    <property type="term" value="P:phospholipid metabolic process"/>
    <property type="evidence" value="ECO:0007669"/>
    <property type="project" value="TreeGrafter"/>
</dbReference>
<dbReference type="Proteomes" id="UP000494206">
    <property type="component" value="Unassembled WGS sequence"/>
</dbReference>
<evidence type="ECO:0000313" key="2">
    <source>
        <dbReference type="EMBL" id="CAB3396611.1"/>
    </source>
</evidence>
<keyword evidence="3" id="KW-1185">Reference proteome</keyword>
<keyword evidence="1" id="KW-0472">Membrane</keyword>
<dbReference type="InterPro" id="IPR038885">
    <property type="entry name" value="PLB1"/>
</dbReference>
<gene>
    <name evidence="2" type="ORF">CBOVIS_LOCUS138</name>
</gene>
<proteinExistence type="predicted"/>
<dbReference type="OrthoDB" id="5804615at2759"/>
<dbReference type="EMBL" id="CADEPM010000001">
    <property type="protein sequence ID" value="CAB3396611.1"/>
    <property type="molecule type" value="Genomic_DNA"/>
</dbReference>
<keyword evidence="1" id="KW-1133">Transmembrane helix</keyword>
<protein>
    <submittedName>
        <fullName evidence="2">Uncharacterized protein</fullName>
    </submittedName>
</protein>
<dbReference type="PANTHER" id="PTHR21325:SF28">
    <property type="entry name" value="SGNH DOMAIN-CONTAINING PROTEIN"/>
    <property type="match status" value="1"/>
</dbReference>
<evidence type="ECO:0000313" key="3">
    <source>
        <dbReference type="Proteomes" id="UP000494206"/>
    </source>
</evidence>
<reference evidence="2 3" key="1">
    <citation type="submission" date="2020-04" db="EMBL/GenBank/DDBJ databases">
        <authorList>
            <person name="Laetsch R D."/>
            <person name="Stevens L."/>
            <person name="Kumar S."/>
            <person name="Blaxter L. M."/>
        </authorList>
    </citation>
    <scope>NUCLEOTIDE SEQUENCE [LARGE SCALE GENOMIC DNA]</scope>
</reference>
<feature type="transmembrane region" description="Helical" evidence="1">
    <location>
        <begin position="328"/>
        <end position="353"/>
    </location>
</feature>
<name>A0A8S1E7N3_9PELO</name>
<sequence>MQLISLQNEQLNEQENDYPLDYVIKDLTTCPVYHTQSPKDANYLEPHSVKFYAELGQLSSFCPSNYTLLKNGILGSCHQRSSTMKLPSLHQILKTRGANLTIIESNSLDESLADQARDIGEAISRYPDYENSWKMIIILATIQDGTASETGQTAVEVLAAIEELGKILPKKTFIVVLRTSGSGIWRDASHQSAACKNQLAQWKVHNKFNYNSVWDQVEVIVQKNYRKPNFNVEVLPLLKDPALTNLPEEVDLSVLGYDCAHFSERGLSLLHLAIWNSLVTRNPIRRSQFRPSADPILCPDPKCPFFRTPANSDMCIWMEDKKFSAPSYASHLIVVTILFVAILLACMILWFVCHSRRISNEKKAPVKAFGDSISSIKFIDEDIL</sequence>
<organism evidence="2 3">
    <name type="scientific">Caenorhabditis bovis</name>
    <dbReference type="NCBI Taxonomy" id="2654633"/>
    <lineage>
        <taxon>Eukaryota</taxon>
        <taxon>Metazoa</taxon>
        <taxon>Ecdysozoa</taxon>
        <taxon>Nematoda</taxon>
        <taxon>Chromadorea</taxon>
        <taxon>Rhabditida</taxon>
        <taxon>Rhabditina</taxon>
        <taxon>Rhabditomorpha</taxon>
        <taxon>Rhabditoidea</taxon>
        <taxon>Rhabditidae</taxon>
        <taxon>Peloderinae</taxon>
        <taxon>Caenorhabditis</taxon>
    </lineage>
</organism>
<keyword evidence="1" id="KW-0812">Transmembrane</keyword>
<accession>A0A8S1E7N3</accession>
<dbReference type="AlphaFoldDB" id="A0A8S1E7N3"/>
<evidence type="ECO:0000256" key="1">
    <source>
        <dbReference type="SAM" id="Phobius"/>
    </source>
</evidence>
<dbReference type="PANTHER" id="PTHR21325">
    <property type="entry name" value="PHOSPHOLIPASE B, PLB1"/>
    <property type="match status" value="1"/>
</dbReference>
<comment type="caution">
    <text evidence="2">The sequence shown here is derived from an EMBL/GenBank/DDBJ whole genome shotgun (WGS) entry which is preliminary data.</text>
</comment>